<dbReference type="GO" id="GO:0070284">
    <property type="term" value="F:phosphomethylpyrimidine synthase activity"/>
    <property type="evidence" value="ECO:0007669"/>
    <property type="project" value="UniProtKB-EC"/>
</dbReference>
<accession>A0ABW1YIV9</accession>
<dbReference type="Pfam" id="PF01964">
    <property type="entry name" value="ThiC_Rad_SAM"/>
    <property type="match status" value="1"/>
</dbReference>
<keyword evidence="3 10" id="KW-0949">S-adenosyl-L-methionine</keyword>
<feature type="binding site" evidence="10">
    <location>
        <position position="224"/>
    </location>
    <ligand>
        <name>substrate</name>
    </ligand>
</feature>
<comment type="function">
    <text evidence="1 10">Catalyzes the synthesis of the hydroxymethylpyrimidine phosphate (HMP-P) moiety of thiamine from aminoimidazole ribotide (AIR) in a radical S-adenosyl-L-methionine (SAM)-dependent reaction.</text>
</comment>
<keyword evidence="4 10" id="KW-0479">Metal-binding</keyword>
<feature type="binding site" evidence="10">
    <location>
        <position position="545"/>
    </location>
    <ligand>
        <name>[4Fe-4S] cluster</name>
        <dbReference type="ChEBI" id="CHEBI:49883"/>
        <note>4Fe-4S-S-AdoMet</note>
    </ligand>
</feature>
<evidence type="ECO:0000313" key="12">
    <source>
        <dbReference type="Proteomes" id="UP001596297"/>
    </source>
</evidence>
<evidence type="ECO:0000256" key="6">
    <source>
        <dbReference type="ARBA" id="ARBA00022977"/>
    </source>
</evidence>
<feature type="binding site" evidence="10">
    <location>
        <position position="457"/>
    </location>
    <ligand>
        <name>Zn(2+)</name>
        <dbReference type="ChEBI" id="CHEBI:29105"/>
    </ligand>
</feature>
<evidence type="ECO:0000256" key="1">
    <source>
        <dbReference type="ARBA" id="ARBA00003175"/>
    </source>
</evidence>
<feature type="binding site" evidence="10">
    <location>
        <begin position="350"/>
        <end position="353"/>
    </location>
    <ligand>
        <name>substrate</name>
    </ligand>
</feature>
<feature type="binding site" evidence="10">
    <location>
        <position position="537"/>
    </location>
    <ligand>
        <name>[4Fe-4S] cluster</name>
        <dbReference type="ChEBI" id="CHEBI:49883"/>
        <note>4Fe-4S-S-AdoMet</note>
    </ligand>
</feature>
<reference evidence="12" key="1">
    <citation type="journal article" date="2019" name="Int. J. Syst. Evol. Microbiol.">
        <title>The Global Catalogue of Microorganisms (GCM) 10K type strain sequencing project: providing services to taxonomists for standard genome sequencing and annotation.</title>
        <authorList>
            <consortium name="The Broad Institute Genomics Platform"/>
            <consortium name="The Broad Institute Genome Sequencing Center for Infectious Disease"/>
            <person name="Wu L."/>
            <person name="Ma J."/>
        </authorList>
    </citation>
    <scope>NUCLEOTIDE SEQUENCE [LARGE SCALE GENOMIC DNA]</scope>
    <source>
        <strain evidence="12">CGMCC 1.15772</strain>
    </source>
</reference>
<keyword evidence="7 10" id="KW-0408">Iron</keyword>
<dbReference type="SFLD" id="SFLDG01114">
    <property type="entry name" value="phosphomethylpyrimidine_syntha"/>
    <property type="match status" value="1"/>
</dbReference>
<proteinExistence type="inferred from homology"/>
<dbReference type="Gene3D" id="6.10.250.620">
    <property type="match status" value="1"/>
</dbReference>
<keyword evidence="6 10" id="KW-0784">Thiamine biosynthesis</keyword>
<dbReference type="InterPro" id="IPR002817">
    <property type="entry name" value="ThiC/BzaA/B"/>
</dbReference>
<feature type="binding site" evidence="10">
    <location>
        <begin position="309"/>
        <end position="311"/>
    </location>
    <ligand>
        <name>substrate</name>
    </ligand>
</feature>
<dbReference type="InterPro" id="IPR037509">
    <property type="entry name" value="ThiC"/>
</dbReference>
<feature type="binding site" evidence="10">
    <location>
        <position position="389"/>
    </location>
    <ligand>
        <name>substrate</name>
    </ligand>
</feature>
<comment type="cofactor">
    <cofactor evidence="10">
        <name>[4Fe-4S] cluster</name>
        <dbReference type="ChEBI" id="CHEBI:49883"/>
    </cofactor>
    <text evidence="10">Binds 1 [4Fe-4S] cluster per subunit. The cluster is coordinated with 3 cysteines and an exchangeable S-adenosyl-L-methionine.</text>
</comment>
<comment type="catalytic activity">
    <reaction evidence="10">
        <text>5-amino-1-(5-phospho-beta-D-ribosyl)imidazole + S-adenosyl-L-methionine = 4-amino-2-methyl-5-(phosphooxymethyl)pyrimidine + CO + 5'-deoxyadenosine + formate + L-methionine + 3 H(+)</text>
        <dbReference type="Rhea" id="RHEA:24840"/>
        <dbReference type="ChEBI" id="CHEBI:15378"/>
        <dbReference type="ChEBI" id="CHEBI:15740"/>
        <dbReference type="ChEBI" id="CHEBI:17245"/>
        <dbReference type="ChEBI" id="CHEBI:17319"/>
        <dbReference type="ChEBI" id="CHEBI:57844"/>
        <dbReference type="ChEBI" id="CHEBI:58354"/>
        <dbReference type="ChEBI" id="CHEBI:59789"/>
        <dbReference type="ChEBI" id="CHEBI:137981"/>
        <dbReference type="EC" id="4.1.99.17"/>
    </reaction>
</comment>
<feature type="binding site" evidence="10">
    <location>
        <position position="393"/>
    </location>
    <ligand>
        <name>Zn(2+)</name>
        <dbReference type="ChEBI" id="CHEBI:29105"/>
    </ligand>
</feature>
<evidence type="ECO:0000256" key="9">
    <source>
        <dbReference type="ARBA" id="ARBA00023239"/>
    </source>
</evidence>
<dbReference type="NCBIfam" id="NF009895">
    <property type="entry name" value="PRK13352.1"/>
    <property type="match status" value="1"/>
</dbReference>
<feature type="binding site" evidence="10">
    <location>
        <position position="289"/>
    </location>
    <ligand>
        <name>substrate</name>
    </ligand>
</feature>
<dbReference type="NCBIfam" id="NF006763">
    <property type="entry name" value="PRK09284.1"/>
    <property type="match status" value="1"/>
</dbReference>
<evidence type="ECO:0000256" key="10">
    <source>
        <dbReference type="HAMAP-Rule" id="MF_00089"/>
    </source>
</evidence>
<name>A0ABW1YIV9_9DEIO</name>
<dbReference type="SFLD" id="SFLDF00407">
    <property type="entry name" value="phosphomethylpyrimidine_syntha"/>
    <property type="match status" value="1"/>
</dbReference>
<dbReference type="Proteomes" id="UP001596297">
    <property type="component" value="Unassembled WGS sequence"/>
</dbReference>
<comment type="similarity">
    <text evidence="10">Belongs to the ThiC family.</text>
</comment>
<dbReference type="PANTHER" id="PTHR30557">
    <property type="entry name" value="THIAMINE BIOSYNTHESIS PROTEIN THIC"/>
    <property type="match status" value="1"/>
</dbReference>
<keyword evidence="9 10" id="KW-0456">Lyase</keyword>
<evidence type="ECO:0000256" key="7">
    <source>
        <dbReference type="ARBA" id="ARBA00023004"/>
    </source>
</evidence>
<dbReference type="NCBIfam" id="TIGR00190">
    <property type="entry name" value="thiC"/>
    <property type="match status" value="1"/>
</dbReference>
<dbReference type="InterPro" id="IPR038521">
    <property type="entry name" value="ThiC/Bza_core_dom"/>
</dbReference>
<evidence type="ECO:0000256" key="3">
    <source>
        <dbReference type="ARBA" id="ARBA00022691"/>
    </source>
</evidence>
<dbReference type="Gene3D" id="3.20.20.540">
    <property type="entry name" value="Radical SAM ThiC family, central domain"/>
    <property type="match status" value="1"/>
</dbReference>
<evidence type="ECO:0000256" key="5">
    <source>
        <dbReference type="ARBA" id="ARBA00022833"/>
    </source>
</evidence>
<feature type="binding site" evidence="10">
    <location>
        <position position="253"/>
    </location>
    <ligand>
        <name>substrate</name>
    </ligand>
</feature>
<dbReference type="PANTHER" id="PTHR30557:SF1">
    <property type="entry name" value="PHOSPHOMETHYLPYRIMIDINE SYNTHASE, CHLOROPLASTIC"/>
    <property type="match status" value="1"/>
</dbReference>
<evidence type="ECO:0000256" key="8">
    <source>
        <dbReference type="ARBA" id="ARBA00023014"/>
    </source>
</evidence>
<protein>
    <recommendedName>
        <fullName evidence="10">Phosphomethylpyrimidine synthase</fullName>
        <ecNumber evidence="10">4.1.99.17</ecNumber>
    </recommendedName>
    <alternativeName>
        <fullName evidence="10">Hydroxymethylpyrimidine phosphate synthase</fullName>
        <shortName evidence="10">HMP-P synthase</shortName>
        <shortName evidence="10">HMP-phosphate synthase</shortName>
        <shortName evidence="10">HMPP synthase</shortName>
    </alternativeName>
    <alternativeName>
        <fullName evidence="10">Thiamine biosynthesis protein ThiC</fullName>
    </alternativeName>
</protein>
<dbReference type="HAMAP" id="MF_00089">
    <property type="entry name" value="ThiC"/>
    <property type="match status" value="1"/>
</dbReference>
<organism evidence="11 12">
    <name type="scientific">Deinococcus lacus</name>
    <dbReference type="NCBI Taxonomy" id="392561"/>
    <lineage>
        <taxon>Bacteria</taxon>
        <taxon>Thermotogati</taxon>
        <taxon>Deinococcota</taxon>
        <taxon>Deinococci</taxon>
        <taxon>Deinococcales</taxon>
        <taxon>Deinococcaceae</taxon>
        <taxon>Deinococcus</taxon>
    </lineage>
</organism>
<feature type="binding site" evidence="10">
    <location>
        <position position="540"/>
    </location>
    <ligand>
        <name>[4Fe-4S] cluster</name>
        <dbReference type="ChEBI" id="CHEBI:49883"/>
        <note>4Fe-4S-S-AdoMet</note>
    </ligand>
</feature>
<sequence length="591" mass="65490">MTATLNKANFGKKDAGRDLAGLTLGAFPGSRKHYLRHPERPDLRVPVRAISQTPTLEQVGAATRTVPNPDVYVYDSSGPYTDPAAQIDLERGLPAARTWARPRGRTQMQAARAGEITPEMEYIALREGLRQPADFTLTHQHPGFAHGFRMPREITPEYVRDEVARGRAVIPANVMHPELEPMIIGRGFRVKVNANIGNSVVRASVVDEVEKLVWATRWGADTVMDLSTGPDIHQTREWILRNSPVPIGTVPIYQALEKVGGVAEDLSWDIYRDTLIEQAEQGVDYFTIHAGVRLAYLPLTARRRTGIVSRGGSILARWCLAHHQENFLYTHFREICEIMREYDVTFSLGDGLRPGSIEDANDRAQFAELDTLGELTRTAWEEGIQTMIEGPGHVPMHLIHENMTRELEACLEAPFYTLGPLTTDIAPGYDHITSAIGAAQIGWYGTAMLCYVTPKEHLGLPDRQDVREGVVTYKLAAHAADLAKGFPGAQARDNAISKARFEFRWVDQFNLSLDPEKARAFHDETLPADAAKTAHFCSMCGPQFCSMKLSQDLAGDLQAYMQEGFEQKAQEFRAGGSEIYVPAAAEAGADD</sequence>
<feature type="binding site" evidence="10">
    <location>
        <position position="416"/>
    </location>
    <ligand>
        <name>substrate</name>
    </ligand>
</feature>
<evidence type="ECO:0000256" key="4">
    <source>
        <dbReference type="ARBA" id="ARBA00022723"/>
    </source>
</evidence>
<comment type="pathway">
    <text evidence="10">Cofactor biosynthesis; thiamine diphosphate biosynthesis.</text>
</comment>
<gene>
    <name evidence="10 11" type="primary">thiC</name>
    <name evidence="11" type="ORF">ACFP81_12895</name>
</gene>
<dbReference type="EMBL" id="JBHSWD010000002">
    <property type="protein sequence ID" value="MFC6592804.1"/>
    <property type="molecule type" value="Genomic_DNA"/>
</dbReference>
<keyword evidence="8 10" id="KW-0411">Iron-sulfur</keyword>
<keyword evidence="2 10" id="KW-0004">4Fe-4S</keyword>
<keyword evidence="5 10" id="KW-0862">Zinc</keyword>
<dbReference type="EC" id="4.1.99.17" evidence="10"/>
<keyword evidence="12" id="KW-1185">Reference proteome</keyword>
<comment type="caution">
    <text evidence="11">The sequence shown here is derived from an EMBL/GenBank/DDBJ whole genome shotgun (WGS) entry which is preliminary data.</text>
</comment>
<evidence type="ECO:0000313" key="11">
    <source>
        <dbReference type="EMBL" id="MFC6592804.1"/>
    </source>
</evidence>
<evidence type="ECO:0000256" key="2">
    <source>
        <dbReference type="ARBA" id="ARBA00022485"/>
    </source>
</evidence>
<dbReference type="RefSeq" id="WP_380083926.1">
    <property type="nucleotide sequence ID" value="NZ_JBHSWD010000002.1"/>
</dbReference>
<dbReference type="SFLD" id="SFLDS00113">
    <property type="entry name" value="Radical_SAM_Phosphomethylpyrim"/>
    <property type="match status" value="1"/>
</dbReference>
<feature type="binding site" evidence="10">
    <location>
        <position position="195"/>
    </location>
    <ligand>
        <name>substrate</name>
    </ligand>
</feature>